<sequence>MLIFNAIYELVGVTFDEQNYYLPETLIPSLKNIVEIVKLDAYKNVDNNLEPIDEAFLNSISLAACLKSA</sequence>
<proteinExistence type="predicted"/>
<reference evidence="2 3" key="1">
    <citation type="journal article" date="2018" name="Front. Plant Sci.">
        <title>Red Clover (Trifolium pratense) and Zigzag Clover (T. medium) - A Picture of Genomic Similarities and Differences.</title>
        <authorList>
            <person name="Dluhosova J."/>
            <person name="Istvanek J."/>
            <person name="Nedelnik J."/>
            <person name="Repkova J."/>
        </authorList>
    </citation>
    <scope>NUCLEOTIDE SEQUENCE [LARGE SCALE GENOMIC DNA]</scope>
    <source>
        <strain evidence="3">cv. 10/8</strain>
        <tissue evidence="2">Leaf</tissue>
    </source>
</reference>
<protein>
    <recommendedName>
        <fullName evidence="1">Calmodulin binding protein C-terminal domain-containing protein</fullName>
    </recommendedName>
</protein>
<dbReference type="InterPro" id="IPR046829">
    <property type="entry name" value="Calmod_bind_C"/>
</dbReference>
<evidence type="ECO:0000259" key="1">
    <source>
        <dbReference type="Pfam" id="PF20452"/>
    </source>
</evidence>
<feature type="non-terminal residue" evidence="2">
    <location>
        <position position="69"/>
    </location>
</feature>
<comment type="caution">
    <text evidence="2">The sequence shown here is derived from an EMBL/GenBank/DDBJ whole genome shotgun (WGS) entry which is preliminary data.</text>
</comment>
<dbReference type="Proteomes" id="UP000265520">
    <property type="component" value="Unassembled WGS sequence"/>
</dbReference>
<organism evidence="2 3">
    <name type="scientific">Trifolium medium</name>
    <dbReference type="NCBI Taxonomy" id="97028"/>
    <lineage>
        <taxon>Eukaryota</taxon>
        <taxon>Viridiplantae</taxon>
        <taxon>Streptophyta</taxon>
        <taxon>Embryophyta</taxon>
        <taxon>Tracheophyta</taxon>
        <taxon>Spermatophyta</taxon>
        <taxon>Magnoliopsida</taxon>
        <taxon>eudicotyledons</taxon>
        <taxon>Gunneridae</taxon>
        <taxon>Pentapetalae</taxon>
        <taxon>rosids</taxon>
        <taxon>fabids</taxon>
        <taxon>Fabales</taxon>
        <taxon>Fabaceae</taxon>
        <taxon>Papilionoideae</taxon>
        <taxon>50 kb inversion clade</taxon>
        <taxon>NPAAA clade</taxon>
        <taxon>Hologalegina</taxon>
        <taxon>IRL clade</taxon>
        <taxon>Trifolieae</taxon>
        <taxon>Trifolium</taxon>
    </lineage>
</organism>
<dbReference type="EMBL" id="LXQA010192662">
    <property type="protein sequence ID" value="MCI32091.1"/>
    <property type="molecule type" value="Genomic_DNA"/>
</dbReference>
<accession>A0A392R662</accession>
<dbReference type="AlphaFoldDB" id="A0A392R662"/>
<evidence type="ECO:0000313" key="2">
    <source>
        <dbReference type="EMBL" id="MCI32091.1"/>
    </source>
</evidence>
<feature type="domain" description="Calmodulin binding protein C-terminal" evidence="1">
    <location>
        <begin position="2"/>
        <end position="47"/>
    </location>
</feature>
<name>A0A392R662_9FABA</name>
<evidence type="ECO:0000313" key="3">
    <source>
        <dbReference type="Proteomes" id="UP000265520"/>
    </source>
</evidence>
<dbReference type="Pfam" id="PF20452">
    <property type="entry name" value="Calmod_bind_C"/>
    <property type="match status" value="1"/>
</dbReference>
<keyword evidence="3" id="KW-1185">Reference proteome</keyword>